<reference evidence="1 2" key="1">
    <citation type="journal article" date="2016" name="Front. Microbiol.">
        <title>Genomic Resource of Rice Seed Associated Bacteria.</title>
        <authorList>
            <person name="Midha S."/>
            <person name="Bansal K."/>
            <person name="Sharma S."/>
            <person name="Kumar N."/>
            <person name="Patil P.P."/>
            <person name="Chaudhry V."/>
            <person name="Patil P.B."/>
        </authorList>
    </citation>
    <scope>NUCLEOTIDE SEQUENCE [LARGE SCALE GENOMIC DNA]</scope>
    <source>
        <strain evidence="1 2">NS331</strain>
    </source>
</reference>
<organism evidence="1 2">
    <name type="scientific">Pseudacidovorax intermedius</name>
    <dbReference type="NCBI Taxonomy" id="433924"/>
    <lineage>
        <taxon>Bacteria</taxon>
        <taxon>Pseudomonadati</taxon>
        <taxon>Pseudomonadota</taxon>
        <taxon>Betaproteobacteria</taxon>
        <taxon>Burkholderiales</taxon>
        <taxon>Comamonadaceae</taxon>
        <taxon>Pseudacidovorax</taxon>
    </lineage>
</organism>
<evidence type="ECO:0000313" key="2">
    <source>
        <dbReference type="Proteomes" id="UP000072741"/>
    </source>
</evidence>
<dbReference type="Proteomes" id="UP000072741">
    <property type="component" value="Unassembled WGS sequence"/>
</dbReference>
<name>A0A147GR18_9BURK</name>
<evidence type="ECO:0000313" key="1">
    <source>
        <dbReference type="EMBL" id="KTT17974.1"/>
    </source>
</evidence>
<gene>
    <name evidence="1" type="ORF">NS331_16590</name>
</gene>
<proteinExistence type="predicted"/>
<protein>
    <submittedName>
        <fullName evidence="1">Uncharacterized protein</fullName>
    </submittedName>
</protein>
<sequence>MNDNTASSLFVNESPYEYVPLAALAEGDQVAVMGDIFEITSLGESPTARHIRAGTLPAELAATWAPSTATGMRFARLKVKVTITTDAAAADSEA</sequence>
<accession>A0A147GR18</accession>
<comment type="caution">
    <text evidence="1">The sequence shown here is derived from an EMBL/GenBank/DDBJ whole genome shotgun (WGS) entry which is preliminary data.</text>
</comment>
<keyword evidence="2" id="KW-1185">Reference proteome</keyword>
<dbReference type="RefSeq" id="WP_058643071.1">
    <property type="nucleotide sequence ID" value="NZ_LDSL01000108.1"/>
</dbReference>
<dbReference type="EMBL" id="LDSL01000108">
    <property type="protein sequence ID" value="KTT17974.1"/>
    <property type="molecule type" value="Genomic_DNA"/>
</dbReference>
<dbReference type="AlphaFoldDB" id="A0A147GR18"/>